<dbReference type="SUPFAM" id="SSF103473">
    <property type="entry name" value="MFS general substrate transporter"/>
    <property type="match status" value="1"/>
</dbReference>
<feature type="region of interest" description="Disordered" evidence="1">
    <location>
        <begin position="316"/>
        <end position="355"/>
    </location>
</feature>
<keyword evidence="2" id="KW-0472">Membrane</keyword>
<keyword evidence="4" id="KW-1185">Reference proteome</keyword>
<name>A0A1G5DKD5_9FIRM</name>
<proteinExistence type="predicted"/>
<dbReference type="RefSeq" id="WP_074462205.1">
    <property type="nucleotide sequence ID" value="NZ_FMUR01000008.1"/>
</dbReference>
<dbReference type="Proteomes" id="UP000183047">
    <property type="component" value="Unassembled WGS sequence"/>
</dbReference>
<feature type="transmembrane region" description="Helical" evidence="2">
    <location>
        <begin position="17"/>
        <end position="37"/>
    </location>
</feature>
<keyword evidence="2" id="KW-0812">Transmembrane</keyword>
<evidence type="ECO:0000256" key="1">
    <source>
        <dbReference type="SAM" id="MobiDB-lite"/>
    </source>
</evidence>
<feature type="transmembrane region" description="Helical" evidence="2">
    <location>
        <begin position="64"/>
        <end position="89"/>
    </location>
</feature>
<feature type="transmembrane region" description="Helical" evidence="2">
    <location>
        <begin position="220"/>
        <end position="241"/>
    </location>
</feature>
<keyword evidence="2" id="KW-1133">Transmembrane helix</keyword>
<dbReference type="InterPro" id="IPR036259">
    <property type="entry name" value="MFS_trans_sf"/>
</dbReference>
<feature type="compositionally biased region" description="Basic and acidic residues" evidence="1">
    <location>
        <begin position="331"/>
        <end position="340"/>
    </location>
</feature>
<organism evidence="3 4">
    <name type="scientific">Butyrivibrio hungatei</name>
    <dbReference type="NCBI Taxonomy" id="185008"/>
    <lineage>
        <taxon>Bacteria</taxon>
        <taxon>Bacillati</taxon>
        <taxon>Bacillota</taxon>
        <taxon>Clostridia</taxon>
        <taxon>Lachnospirales</taxon>
        <taxon>Lachnospiraceae</taxon>
        <taxon>Butyrivibrio</taxon>
    </lineage>
</organism>
<evidence type="ECO:0000313" key="4">
    <source>
        <dbReference type="Proteomes" id="UP000183047"/>
    </source>
</evidence>
<protein>
    <submittedName>
        <fullName evidence="3">Uncharacterized protein</fullName>
    </submittedName>
</protein>
<accession>A0A1G5DKD5</accession>
<dbReference type="EMBL" id="FMUR01000008">
    <property type="protein sequence ID" value="SCY15233.1"/>
    <property type="molecule type" value="Genomic_DNA"/>
</dbReference>
<dbReference type="OrthoDB" id="2029543at2"/>
<reference evidence="4" key="1">
    <citation type="submission" date="2016-10" db="EMBL/GenBank/DDBJ databases">
        <authorList>
            <person name="Varghese N."/>
            <person name="Submissions S."/>
        </authorList>
    </citation>
    <scope>NUCLEOTIDE SEQUENCE [LARGE SCALE GENOMIC DNA]</scope>
    <source>
        <strain evidence="4">XBD2006</strain>
    </source>
</reference>
<sequence length="355" mass="41475">MTIEKYINPEFDRIKQLIFLGLAFAGLLIISLIIMFGTRMSVCLVDSSERHEEFKRRTVDNMQLFFEMMISSTSVILFACAYIICNHIFDLLTPLYHAKKMGSMPMSIKWFYYQWDKNKDFVLLFLISLTCLINTVLDKIIIPLRRISKEGRASVRMLGMFYAIIVLTCFTTFGDASVSKEQYSPIMMYYFGLMIGRFVYFDASFIDFIYAILGAIKHGLLLVFALLLSGILSVIGFKLGYLIKENYYIVGLLYTDVFILAAIFIMHHLRGILLFIRNEDDEEYEEYDDYDDEDEEEDEEEELMLKRKKKAKAKAKAKAKKETSKQQFNRRATDKLKEYDSYGGYDNGDYDDFDM</sequence>
<feature type="transmembrane region" description="Helical" evidence="2">
    <location>
        <begin position="186"/>
        <end position="213"/>
    </location>
</feature>
<evidence type="ECO:0000256" key="2">
    <source>
        <dbReference type="SAM" id="Phobius"/>
    </source>
</evidence>
<evidence type="ECO:0000313" key="3">
    <source>
        <dbReference type="EMBL" id="SCY15233.1"/>
    </source>
</evidence>
<dbReference type="AlphaFoldDB" id="A0A1G5DKD5"/>
<feature type="transmembrane region" description="Helical" evidence="2">
    <location>
        <begin position="153"/>
        <end position="174"/>
    </location>
</feature>
<feature type="transmembrane region" description="Helical" evidence="2">
    <location>
        <begin position="121"/>
        <end position="141"/>
    </location>
</feature>
<feature type="transmembrane region" description="Helical" evidence="2">
    <location>
        <begin position="247"/>
        <end position="267"/>
    </location>
</feature>
<gene>
    <name evidence="3" type="ORF">SAMN02910451_01585</name>
</gene>